<feature type="domain" description="F-box" evidence="1">
    <location>
        <begin position="9"/>
        <end position="61"/>
    </location>
</feature>
<dbReference type="Gene3D" id="1.20.1280.50">
    <property type="match status" value="1"/>
</dbReference>
<organism evidence="2 3">
    <name type="scientific">Rotaria socialis</name>
    <dbReference type="NCBI Taxonomy" id="392032"/>
    <lineage>
        <taxon>Eukaryota</taxon>
        <taxon>Metazoa</taxon>
        <taxon>Spiralia</taxon>
        <taxon>Gnathifera</taxon>
        <taxon>Rotifera</taxon>
        <taxon>Eurotatoria</taxon>
        <taxon>Bdelloidea</taxon>
        <taxon>Philodinida</taxon>
        <taxon>Philodinidae</taxon>
        <taxon>Rotaria</taxon>
    </lineage>
</organism>
<dbReference type="PROSITE" id="PS50181">
    <property type="entry name" value="FBOX"/>
    <property type="match status" value="1"/>
</dbReference>
<dbReference type="Pfam" id="PF00646">
    <property type="entry name" value="F-box"/>
    <property type="match status" value="1"/>
</dbReference>
<gene>
    <name evidence="2" type="ORF">UJA718_LOCUS21462</name>
</gene>
<protein>
    <recommendedName>
        <fullName evidence="1">F-box domain-containing protein</fullName>
    </recommendedName>
</protein>
<comment type="caution">
    <text evidence="2">The sequence shown here is derived from an EMBL/GenBank/DDBJ whole genome shotgun (WGS) entry which is preliminary data.</text>
</comment>
<proteinExistence type="predicted"/>
<dbReference type="Proteomes" id="UP000663873">
    <property type="component" value="Unassembled WGS sequence"/>
</dbReference>
<keyword evidence="3" id="KW-1185">Reference proteome</keyword>
<name>A0A820R6L1_9BILA</name>
<sequence>MKINMKYSCVELNDLPDKILLIIFKKLDNLELLYSFQGVNKRLNEIMHDPIFTSRLSFLRLPFKKYIKKFSSDIILNRFCSQILSTIHAADYPNFFTVFINLTHLIFDYYLMFHFLLKIDIELANLFLPIEEIENQRKIPNLKCFVFSSEFGLSFMTTVDETFFHGNNLKQNILDHMSQFKQFTFDIRSVMCILIMK</sequence>
<dbReference type="InterPro" id="IPR001810">
    <property type="entry name" value="F-box_dom"/>
</dbReference>
<evidence type="ECO:0000313" key="2">
    <source>
        <dbReference type="EMBL" id="CAF4432705.1"/>
    </source>
</evidence>
<dbReference type="AlphaFoldDB" id="A0A820R6L1"/>
<dbReference type="EMBL" id="CAJOBP010004197">
    <property type="protein sequence ID" value="CAF4432705.1"/>
    <property type="molecule type" value="Genomic_DNA"/>
</dbReference>
<evidence type="ECO:0000259" key="1">
    <source>
        <dbReference type="PROSITE" id="PS50181"/>
    </source>
</evidence>
<reference evidence="2" key="1">
    <citation type="submission" date="2021-02" db="EMBL/GenBank/DDBJ databases">
        <authorList>
            <person name="Nowell W R."/>
        </authorList>
    </citation>
    <scope>NUCLEOTIDE SEQUENCE</scope>
</reference>
<dbReference type="InterPro" id="IPR036047">
    <property type="entry name" value="F-box-like_dom_sf"/>
</dbReference>
<accession>A0A820R6L1</accession>
<evidence type="ECO:0000313" key="3">
    <source>
        <dbReference type="Proteomes" id="UP000663873"/>
    </source>
</evidence>
<dbReference type="SUPFAM" id="SSF81383">
    <property type="entry name" value="F-box domain"/>
    <property type="match status" value="1"/>
</dbReference>